<dbReference type="InterPro" id="IPR050261">
    <property type="entry name" value="FrsA_esterase"/>
</dbReference>
<dbReference type="GO" id="GO:0016787">
    <property type="term" value="F:hydrolase activity"/>
    <property type="evidence" value="ECO:0007669"/>
    <property type="project" value="UniProtKB-KW"/>
</dbReference>
<keyword evidence="3" id="KW-1185">Reference proteome</keyword>
<keyword evidence="1" id="KW-0378">Hydrolase</keyword>
<evidence type="ECO:0000256" key="1">
    <source>
        <dbReference type="ARBA" id="ARBA00022801"/>
    </source>
</evidence>
<dbReference type="Gene3D" id="3.40.50.1820">
    <property type="entry name" value="alpha/beta hydrolase"/>
    <property type="match status" value="1"/>
</dbReference>
<dbReference type="PANTHER" id="PTHR22946">
    <property type="entry name" value="DIENELACTONE HYDROLASE DOMAIN-CONTAINING PROTEIN-RELATED"/>
    <property type="match status" value="1"/>
</dbReference>
<comment type="caution">
    <text evidence="2">The sequence shown here is derived from an EMBL/GenBank/DDBJ whole genome shotgun (WGS) entry which is preliminary data.</text>
</comment>
<dbReference type="InterPro" id="IPR010520">
    <property type="entry name" value="FrsA-like"/>
</dbReference>
<dbReference type="AlphaFoldDB" id="A0A2B7YDS2"/>
<name>A0A2B7YDS2_9EURO</name>
<organism evidence="2 3">
    <name type="scientific">Helicocarpus griseus UAMH5409</name>
    <dbReference type="NCBI Taxonomy" id="1447875"/>
    <lineage>
        <taxon>Eukaryota</taxon>
        <taxon>Fungi</taxon>
        <taxon>Dikarya</taxon>
        <taxon>Ascomycota</taxon>
        <taxon>Pezizomycotina</taxon>
        <taxon>Eurotiomycetes</taxon>
        <taxon>Eurotiomycetidae</taxon>
        <taxon>Onygenales</taxon>
        <taxon>Ajellomycetaceae</taxon>
        <taxon>Helicocarpus</taxon>
    </lineage>
</organism>
<accession>A0A2B7YDS2</accession>
<dbReference type="STRING" id="1447875.A0A2B7YDS2"/>
<dbReference type="InterPro" id="IPR029058">
    <property type="entry name" value="AB_hydrolase_fold"/>
</dbReference>
<dbReference type="Pfam" id="PF06500">
    <property type="entry name" value="FrsA-like"/>
    <property type="match status" value="1"/>
</dbReference>
<dbReference type="SUPFAM" id="SSF53474">
    <property type="entry name" value="alpha/beta-Hydrolases"/>
    <property type="match status" value="1"/>
</dbReference>
<dbReference type="OrthoDB" id="249703at2759"/>
<evidence type="ECO:0000313" key="2">
    <source>
        <dbReference type="EMBL" id="PGH19022.1"/>
    </source>
</evidence>
<dbReference type="Gene3D" id="1.20.1440.110">
    <property type="entry name" value="acylaminoacyl peptidase"/>
    <property type="match status" value="1"/>
</dbReference>
<gene>
    <name evidence="2" type="ORF">AJ79_00056</name>
</gene>
<protein>
    <recommendedName>
        <fullName evidence="4">AB hydrolase-1 domain-containing protein</fullName>
    </recommendedName>
</protein>
<evidence type="ECO:0000313" key="3">
    <source>
        <dbReference type="Proteomes" id="UP000223968"/>
    </source>
</evidence>
<evidence type="ECO:0008006" key="4">
    <source>
        <dbReference type="Google" id="ProtNLM"/>
    </source>
</evidence>
<reference evidence="2 3" key="1">
    <citation type="submission" date="2017-10" db="EMBL/GenBank/DDBJ databases">
        <title>Comparative genomics in systemic dimorphic fungi from Ajellomycetaceae.</title>
        <authorList>
            <person name="Munoz J.F."/>
            <person name="Mcewen J.G."/>
            <person name="Clay O.K."/>
            <person name="Cuomo C.A."/>
        </authorList>
    </citation>
    <scope>NUCLEOTIDE SEQUENCE [LARGE SCALE GENOMIC DNA]</scope>
    <source>
        <strain evidence="2 3">UAMH5409</strain>
    </source>
</reference>
<proteinExistence type="predicted"/>
<dbReference type="Proteomes" id="UP000223968">
    <property type="component" value="Unassembled WGS sequence"/>
</dbReference>
<dbReference type="PANTHER" id="PTHR22946:SF13">
    <property type="entry name" value="ALPHA_BETA HYDROLASE PSOB"/>
    <property type="match status" value="1"/>
</dbReference>
<dbReference type="EMBL" id="PDNB01000001">
    <property type="protein sequence ID" value="PGH19022.1"/>
    <property type="molecule type" value="Genomic_DNA"/>
</dbReference>
<sequence length="432" mass="47646">MHQFFPGVFFNFETVRILGMARYGGADVAEVLEAVGKIKHSSAESWHDAWEEQAEKALAIAKEARACGNRTAARRALLRAANYTRASGYMFTGDGSLSPDPRTLSISEKSASIFHQATQLFDHPVKRLQIPYEDMTLEGYIYLPSHENRIGGKIPIVIANNGADSTQQEIYFIHPAAGPELGYAVVTFDGPGQGLALHRDGLRMRPDWETVTGAVLDHLESIAGEQPELELDLDRVAIAGASLGGYFALRAAADPRVKAVVAIDPVYDLWDFAMKHVNQTFLSAWGSGWISDGVVDAIVGTLMRLNFQSRWELTLMGNLYGLRFPSQIMRTMKKYTLKSAAGSNDPTNSYLEKVRCPAFVTGAGKSLYLDVNDHTSRVYNGLTHQTPAEKHLWLATSPADGGLQAKIGAVELCNQRVFCFLDHTFKVHRQEL</sequence>